<reference evidence="2" key="1">
    <citation type="submission" date="2020-08" db="EMBL/GenBank/DDBJ databases">
        <title>Genome sequencing and assembly of the red palm weevil Rhynchophorus ferrugineus.</title>
        <authorList>
            <person name="Dias G.B."/>
            <person name="Bergman C.M."/>
            <person name="Manee M."/>
        </authorList>
    </citation>
    <scope>NUCLEOTIDE SEQUENCE</scope>
    <source>
        <strain evidence="2">AA-2017</strain>
        <tissue evidence="2">Whole larva</tissue>
    </source>
</reference>
<accession>A0A834MDW3</accession>
<feature type="compositionally biased region" description="Polar residues" evidence="1">
    <location>
        <begin position="120"/>
        <end position="146"/>
    </location>
</feature>
<evidence type="ECO:0000313" key="3">
    <source>
        <dbReference type="Proteomes" id="UP000625711"/>
    </source>
</evidence>
<feature type="compositionally biased region" description="Polar residues" evidence="1">
    <location>
        <begin position="168"/>
        <end position="179"/>
    </location>
</feature>
<feature type="region of interest" description="Disordered" evidence="1">
    <location>
        <begin position="110"/>
        <end position="147"/>
    </location>
</feature>
<dbReference type="EMBL" id="JAACXV010000408">
    <property type="protein sequence ID" value="KAF7278101.1"/>
    <property type="molecule type" value="Genomic_DNA"/>
</dbReference>
<comment type="caution">
    <text evidence="2">The sequence shown here is derived from an EMBL/GenBank/DDBJ whole genome shotgun (WGS) entry which is preliminary data.</text>
</comment>
<dbReference type="AlphaFoldDB" id="A0A834MDW3"/>
<feature type="compositionally biased region" description="Basic and acidic residues" evidence="1">
    <location>
        <begin position="181"/>
        <end position="190"/>
    </location>
</feature>
<protein>
    <submittedName>
        <fullName evidence="2">Uncharacterized protein</fullName>
    </submittedName>
</protein>
<dbReference type="Proteomes" id="UP000625711">
    <property type="component" value="Unassembled WGS sequence"/>
</dbReference>
<dbReference type="OrthoDB" id="6774326at2759"/>
<feature type="region of interest" description="Disordered" evidence="1">
    <location>
        <begin position="163"/>
        <end position="190"/>
    </location>
</feature>
<feature type="compositionally biased region" description="Basic residues" evidence="1">
    <location>
        <begin position="110"/>
        <end position="119"/>
    </location>
</feature>
<organism evidence="2 3">
    <name type="scientific">Rhynchophorus ferrugineus</name>
    <name type="common">Red palm weevil</name>
    <name type="synonym">Curculio ferrugineus</name>
    <dbReference type="NCBI Taxonomy" id="354439"/>
    <lineage>
        <taxon>Eukaryota</taxon>
        <taxon>Metazoa</taxon>
        <taxon>Ecdysozoa</taxon>
        <taxon>Arthropoda</taxon>
        <taxon>Hexapoda</taxon>
        <taxon>Insecta</taxon>
        <taxon>Pterygota</taxon>
        <taxon>Neoptera</taxon>
        <taxon>Endopterygota</taxon>
        <taxon>Coleoptera</taxon>
        <taxon>Polyphaga</taxon>
        <taxon>Cucujiformia</taxon>
        <taxon>Curculionidae</taxon>
        <taxon>Dryophthorinae</taxon>
        <taxon>Rhynchophorus</taxon>
    </lineage>
</organism>
<gene>
    <name evidence="2" type="ORF">GWI33_008865</name>
</gene>
<keyword evidence="3" id="KW-1185">Reference proteome</keyword>
<evidence type="ECO:0000313" key="2">
    <source>
        <dbReference type="EMBL" id="KAF7278101.1"/>
    </source>
</evidence>
<sequence length="236" mass="26957">MVPVKKCHPKQSFFHDVLVSVNTLQAEQNVGVKICDLVKYMEGKYRLSGDVESQVQSALIRAEDDHFVTQKNNKYSILSPAARIHMASPACLQTEISRIEEIFQIKKKRQSKKKDKCRNRSPSQTRNKNDSCSTCPGRTRSQSQYGLVSPIVQRGITSKPAIKKRENTSASKSFWQSLVQPKDKASNHDKDSCPCSYNRLLNNKKESKRYFCKGRLNSSRSLQKLKNMILNDKKKC</sequence>
<proteinExistence type="predicted"/>
<name>A0A834MDW3_RHYFE</name>
<evidence type="ECO:0000256" key="1">
    <source>
        <dbReference type="SAM" id="MobiDB-lite"/>
    </source>
</evidence>